<evidence type="ECO:0000313" key="2">
    <source>
        <dbReference type="Proteomes" id="UP000007493"/>
    </source>
</evidence>
<protein>
    <submittedName>
        <fullName evidence="1">Uncharacterized protein</fullName>
    </submittedName>
</protein>
<reference evidence="1 2" key="1">
    <citation type="submission" date="2011-02" db="EMBL/GenBank/DDBJ databases">
        <authorList>
            <person name="Cornelissen A.A."/>
        </authorList>
    </citation>
    <scope>NUCLEOTIDE SEQUENCE [LARGE SCALE GENOMIC DNA]</scope>
</reference>
<dbReference type="EMBL" id="FR823298">
    <property type="protein sequence ID" value="CBZ42002.1"/>
    <property type="molecule type" value="Genomic_DNA"/>
</dbReference>
<dbReference type="Proteomes" id="UP000007493">
    <property type="component" value="Segment"/>
</dbReference>
<evidence type="ECO:0000313" key="1">
    <source>
        <dbReference type="EMBL" id="CBZ42002.1"/>
    </source>
</evidence>
<accession>F0V6Z0</accession>
<organism evidence="1 2">
    <name type="scientific">Pseudomonas phage phi15</name>
    <dbReference type="NCBI Taxonomy" id="988656"/>
    <lineage>
        <taxon>Viruses</taxon>
        <taxon>Duplodnaviria</taxon>
        <taxon>Heunggongvirae</taxon>
        <taxon>Uroviricota</taxon>
        <taxon>Caudoviricetes</taxon>
        <taxon>Autographivirales</taxon>
        <taxon>Autotranscriptaviridae</taxon>
        <taxon>Studiervirinae</taxon>
        <taxon>Troedvirus</taxon>
        <taxon>Troedvirus Phi15</taxon>
    </lineage>
</organism>
<dbReference type="GeneID" id="10322121"/>
<keyword evidence="2" id="KW-1185">Reference proteome</keyword>
<proteinExistence type="predicted"/>
<name>F0V6Z0_9CAUD</name>
<dbReference type="KEGG" id="vg:10322121"/>
<sequence>MKYCYTIPCIKCGFPDWLSCFCERYRYKEVTQ</sequence>
<reference evidence="1 2" key="2">
    <citation type="submission" date="2011-03" db="EMBL/GenBank/DDBJ databases">
        <title>The T7-Related Pseudomonas putida Phage phi15 Displays Virion-Associated Biofilm Eradication Properties.</title>
        <authorList>
            <person name="Cornelissen A."/>
            <person name="Ceyssens P.J."/>
            <person name="T'Syen J."/>
            <person name="Van Praet H."/>
        </authorList>
    </citation>
    <scope>NUCLEOTIDE SEQUENCE [LARGE SCALE GENOMIC DNA]</scope>
</reference>
<dbReference type="RefSeq" id="YP_004286207.1">
    <property type="nucleotide sequence ID" value="NC_015208.1"/>
</dbReference>